<dbReference type="InterPro" id="IPR058054">
    <property type="entry name" value="Znf_MS1-like"/>
</dbReference>
<dbReference type="InterPro" id="IPR001965">
    <property type="entry name" value="Znf_PHD"/>
</dbReference>
<keyword evidence="8" id="KW-1185">Reference proteome</keyword>
<keyword evidence="1" id="KW-0479">Metal-binding</keyword>
<comment type="caution">
    <text evidence="7">The sequence shown here is derived from an EMBL/GenBank/DDBJ whole genome shotgun (WGS) entry which is preliminary data.</text>
</comment>
<dbReference type="Proteomes" id="UP000516437">
    <property type="component" value="Unassembled WGS sequence"/>
</dbReference>
<dbReference type="InterPro" id="IPR013083">
    <property type="entry name" value="Znf_RING/FYVE/PHD"/>
</dbReference>
<name>A0A6A1WSE5_9ROSI</name>
<proteinExistence type="predicted"/>
<dbReference type="Pfam" id="PF00628">
    <property type="entry name" value="PHD"/>
    <property type="match status" value="1"/>
</dbReference>
<keyword evidence="3" id="KW-0862">Zinc</keyword>
<sequence>MVVNGRPLKRMKRRVTADLHDFLTFPSSPSSSSSSVDGKDGLSRGPFRTRVREFLTRNALLPPPSSLFPHLLTWQMMFRVGDLTDGPDSLPEAVCLDVVEEDVTRSRSVYCDQCRVVGWSGHPVCGKRFHFIIKADGSSIGGYHKPCMCCGDVLHLSESKCKSCNHVTSTDDVEDWVFNQLENTTHLLHGVIHSNGYGHLLRVNGREGGSRVLSGYHIMDFWDRLCKMLGVRKVSVMDVSKKYGVEYRLLHAITKGHPWYGEWGYEFGAGSFALTLHAYKMAVESLSSLPLSIFLSQGQEPRTHLQDVITRYQSLSERELVNIRDLFCFLVSLIHEAPKCSPGVDDITNKKRRACTSAILGSWTGSDIERVEEAMFKVLRAVSGSNWVSCRALRGAVCKVAPSELLDYCLGKLGGKLAADGMVVKSRCNPDSGALEYRLEPISGSMVEMTVCNDSFIPNCPSEENILRDLRYLYESLLHPRTMVRNGHQATRDLAIRSAEKLLDCKHFLKDYGVEKTISITNPSATCLLCAVELIDESEEYATSPPPELVILPPNATVSDLKLQVSKAFQDVYVMFRRFQAEELLGYGNVDDSTQIKLLLGTAESVRVRGRCPGKNGLSRFKMERGIERWTVDCSCGAKDDDGERMLACDVCSVWQHTRCSGIDDTDSVPAKFVCQRCRSSNRGTKPGGHCKDETVTDVGSSSCFGKCLSTPFDVR</sequence>
<dbReference type="InterPro" id="IPR057765">
    <property type="entry name" value="MS1-like_ubiquitin"/>
</dbReference>
<dbReference type="Pfam" id="PF25565">
    <property type="entry name" value="Ubiquitin_At1g33420"/>
    <property type="match status" value="1"/>
</dbReference>
<evidence type="ECO:0000313" key="8">
    <source>
        <dbReference type="Proteomes" id="UP000516437"/>
    </source>
</evidence>
<evidence type="ECO:0000256" key="5">
    <source>
        <dbReference type="ARBA" id="ARBA00023163"/>
    </source>
</evidence>
<keyword evidence="2" id="KW-0863">Zinc-finger</keyword>
<dbReference type="PROSITE" id="PS01359">
    <property type="entry name" value="ZF_PHD_1"/>
    <property type="match status" value="1"/>
</dbReference>
<dbReference type="PANTHER" id="PTHR46201:SF3">
    <property type="entry name" value="OS01G0877500 PROTEIN"/>
    <property type="match status" value="1"/>
</dbReference>
<dbReference type="PANTHER" id="PTHR46201">
    <property type="entry name" value="PHD FINGER PROTEIN MALE MEIOCYTE DEATH 1-RELATED"/>
    <property type="match status" value="1"/>
</dbReference>
<keyword evidence="4" id="KW-0805">Transcription regulation</keyword>
<dbReference type="Pfam" id="PF25874">
    <property type="entry name" value="WHD_plant_repro"/>
    <property type="match status" value="1"/>
</dbReference>
<dbReference type="InterPro" id="IPR019786">
    <property type="entry name" value="Zinc_finger_PHD-type_CS"/>
</dbReference>
<evidence type="ECO:0000313" key="7">
    <source>
        <dbReference type="EMBL" id="KAB1228202.1"/>
    </source>
</evidence>
<dbReference type="SMART" id="SM00249">
    <property type="entry name" value="PHD"/>
    <property type="match status" value="1"/>
</dbReference>
<dbReference type="InterPro" id="IPR059080">
    <property type="entry name" value="WHD_PTC1"/>
</dbReference>
<dbReference type="AlphaFoldDB" id="A0A6A1WSE5"/>
<dbReference type="OrthoDB" id="436852at2759"/>
<evidence type="ECO:0000256" key="3">
    <source>
        <dbReference type="ARBA" id="ARBA00022833"/>
    </source>
</evidence>
<reference evidence="7 8" key="1">
    <citation type="journal article" date="2019" name="Plant Biotechnol. J.">
        <title>The red bayberry genome and genetic basis of sex determination.</title>
        <authorList>
            <person name="Jia H.M."/>
            <person name="Jia H.J."/>
            <person name="Cai Q.L."/>
            <person name="Wang Y."/>
            <person name="Zhao H.B."/>
            <person name="Yang W.F."/>
            <person name="Wang G.Y."/>
            <person name="Li Y.H."/>
            <person name="Zhan D.L."/>
            <person name="Shen Y.T."/>
            <person name="Niu Q.F."/>
            <person name="Chang L."/>
            <person name="Qiu J."/>
            <person name="Zhao L."/>
            <person name="Xie H.B."/>
            <person name="Fu W.Y."/>
            <person name="Jin J."/>
            <person name="Li X.W."/>
            <person name="Jiao Y."/>
            <person name="Zhou C.C."/>
            <person name="Tu T."/>
            <person name="Chai C.Y."/>
            <person name="Gao J.L."/>
            <person name="Fan L.J."/>
            <person name="van de Weg E."/>
            <person name="Wang J.Y."/>
            <person name="Gao Z.S."/>
        </authorList>
    </citation>
    <scope>NUCLEOTIDE SEQUENCE [LARGE SCALE GENOMIC DNA]</scope>
    <source>
        <tissue evidence="7">Leaves</tissue>
    </source>
</reference>
<evidence type="ECO:0000256" key="1">
    <source>
        <dbReference type="ARBA" id="ARBA00022723"/>
    </source>
</evidence>
<dbReference type="InterPro" id="IPR011011">
    <property type="entry name" value="Znf_FYVE_PHD"/>
</dbReference>
<dbReference type="Gene3D" id="3.30.40.10">
    <property type="entry name" value="Zinc/RING finger domain, C3HC4 (zinc finger)"/>
    <property type="match status" value="1"/>
</dbReference>
<keyword evidence="5" id="KW-0804">Transcription</keyword>
<evidence type="ECO:0000259" key="6">
    <source>
        <dbReference type="SMART" id="SM00249"/>
    </source>
</evidence>
<dbReference type="InterPro" id="IPR019787">
    <property type="entry name" value="Znf_PHD-finger"/>
</dbReference>
<evidence type="ECO:0000256" key="2">
    <source>
        <dbReference type="ARBA" id="ARBA00022771"/>
    </source>
</evidence>
<evidence type="ECO:0000256" key="4">
    <source>
        <dbReference type="ARBA" id="ARBA00023015"/>
    </source>
</evidence>
<dbReference type="EMBL" id="RXIC02000008">
    <property type="protein sequence ID" value="KAB1228202.1"/>
    <property type="molecule type" value="Genomic_DNA"/>
</dbReference>
<feature type="domain" description="Zinc finger PHD-type" evidence="6">
    <location>
        <begin position="633"/>
        <end position="679"/>
    </location>
</feature>
<protein>
    <recommendedName>
        <fullName evidence="6">Zinc finger PHD-type domain-containing protein</fullName>
    </recommendedName>
</protein>
<accession>A0A6A1WSE5</accession>
<gene>
    <name evidence="7" type="ORF">CJ030_MR5G008799</name>
</gene>
<dbReference type="CDD" id="cd15556">
    <property type="entry name" value="PHD_MMD1_like"/>
    <property type="match status" value="1"/>
</dbReference>
<organism evidence="7 8">
    <name type="scientific">Morella rubra</name>
    <name type="common">Chinese bayberry</name>
    <dbReference type="NCBI Taxonomy" id="262757"/>
    <lineage>
        <taxon>Eukaryota</taxon>
        <taxon>Viridiplantae</taxon>
        <taxon>Streptophyta</taxon>
        <taxon>Embryophyta</taxon>
        <taxon>Tracheophyta</taxon>
        <taxon>Spermatophyta</taxon>
        <taxon>Magnoliopsida</taxon>
        <taxon>eudicotyledons</taxon>
        <taxon>Gunneridae</taxon>
        <taxon>Pentapetalae</taxon>
        <taxon>rosids</taxon>
        <taxon>fabids</taxon>
        <taxon>Fagales</taxon>
        <taxon>Myricaceae</taxon>
        <taxon>Morella</taxon>
    </lineage>
</organism>
<dbReference type="SUPFAM" id="SSF57903">
    <property type="entry name" value="FYVE/PHD zinc finger"/>
    <property type="match status" value="1"/>
</dbReference>
<dbReference type="GO" id="GO:0008270">
    <property type="term" value="F:zinc ion binding"/>
    <property type="evidence" value="ECO:0007669"/>
    <property type="project" value="UniProtKB-KW"/>
</dbReference>